<evidence type="ECO:0000313" key="8">
    <source>
        <dbReference type="EMBL" id="MBO0475757.1"/>
    </source>
</evidence>
<evidence type="ECO:0000256" key="2">
    <source>
        <dbReference type="ARBA" id="ARBA00006676"/>
    </source>
</evidence>
<keyword evidence="9" id="KW-1185">Reference proteome</keyword>
<protein>
    <recommendedName>
        <fullName evidence="3">adenosine deaminase</fullName>
        <ecNumber evidence="3">3.5.4.4</ecNumber>
    </recommendedName>
</protein>
<evidence type="ECO:0000256" key="3">
    <source>
        <dbReference type="ARBA" id="ARBA00012784"/>
    </source>
</evidence>
<dbReference type="EMBL" id="JAFLVX010000005">
    <property type="protein sequence ID" value="MBO0475757.1"/>
    <property type="molecule type" value="Genomic_DNA"/>
</dbReference>
<comment type="caution">
    <text evidence="8">The sequence shown here is derived from an EMBL/GenBank/DDBJ whole genome shotgun (WGS) entry which is preliminary data.</text>
</comment>
<dbReference type="InterPro" id="IPR001365">
    <property type="entry name" value="A_deaminase_dom"/>
</dbReference>
<evidence type="ECO:0000256" key="4">
    <source>
        <dbReference type="ARBA" id="ARBA00022723"/>
    </source>
</evidence>
<evidence type="ECO:0000256" key="5">
    <source>
        <dbReference type="ARBA" id="ARBA00022801"/>
    </source>
</evidence>
<reference evidence="8 9" key="1">
    <citation type="submission" date="2021-03" db="EMBL/GenBank/DDBJ databases">
        <title>Enterococcal diversity collection.</title>
        <authorList>
            <person name="Gilmore M.S."/>
            <person name="Schwartzman J."/>
            <person name="Van Tyne D."/>
            <person name="Martin M."/>
            <person name="Earl A.M."/>
            <person name="Manson A.L."/>
            <person name="Straub T."/>
            <person name="Salamzade R."/>
            <person name="Saavedra J."/>
            <person name="Lebreton F."/>
            <person name="Prichula J."/>
            <person name="Schaufler K."/>
            <person name="Gaca A."/>
            <person name="Sgardioli B."/>
            <person name="Wagenaar J."/>
            <person name="Strong T."/>
        </authorList>
    </citation>
    <scope>NUCLEOTIDE SEQUENCE [LARGE SCALE GENOMIC DNA]</scope>
    <source>
        <strain evidence="8 9">DIV0080</strain>
    </source>
</reference>
<keyword evidence="5 8" id="KW-0378">Hydrolase</keyword>
<comment type="cofactor">
    <cofactor evidence="1">
        <name>Zn(2+)</name>
        <dbReference type="ChEBI" id="CHEBI:29105"/>
    </cofactor>
</comment>
<dbReference type="NCBIfam" id="TIGR01430">
    <property type="entry name" value="aden_deam"/>
    <property type="match status" value="1"/>
</dbReference>
<comment type="similarity">
    <text evidence="2">Belongs to the metallo-dependent hydrolases superfamily. Adenosine and AMP deaminases family.</text>
</comment>
<dbReference type="GO" id="GO:0016787">
    <property type="term" value="F:hydrolase activity"/>
    <property type="evidence" value="ECO:0007669"/>
    <property type="project" value="UniProtKB-KW"/>
</dbReference>
<evidence type="ECO:0000256" key="1">
    <source>
        <dbReference type="ARBA" id="ARBA00001947"/>
    </source>
</evidence>
<dbReference type="Gene3D" id="3.20.20.140">
    <property type="entry name" value="Metal-dependent hydrolases"/>
    <property type="match status" value="1"/>
</dbReference>
<accession>A0ABS3HRC3</accession>
<name>A0ABS3HRC3_9ENTE</name>
<dbReference type="PANTHER" id="PTHR11409">
    <property type="entry name" value="ADENOSINE DEAMINASE"/>
    <property type="match status" value="1"/>
</dbReference>
<dbReference type="EC" id="3.5.4.4" evidence="3"/>
<keyword evidence="6" id="KW-0862">Zinc</keyword>
<dbReference type="Proteomes" id="UP000664857">
    <property type="component" value="Unassembled WGS sequence"/>
</dbReference>
<proteinExistence type="inferred from homology"/>
<feature type="domain" description="Adenosine deaminase" evidence="7">
    <location>
        <begin position="11"/>
        <end position="335"/>
    </location>
</feature>
<evidence type="ECO:0000259" key="7">
    <source>
        <dbReference type="Pfam" id="PF00962"/>
    </source>
</evidence>
<dbReference type="RefSeq" id="WP_206964516.1">
    <property type="nucleotide sequence ID" value="NZ_JAFLVX010000005.1"/>
</dbReference>
<dbReference type="InterPro" id="IPR006330">
    <property type="entry name" value="Ado/ade_deaminase"/>
</dbReference>
<dbReference type="SUPFAM" id="SSF51556">
    <property type="entry name" value="Metallo-dependent hydrolases"/>
    <property type="match status" value="1"/>
</dbReference>
<gene>
    <name evidence="8" type="primary">add</name>
    <name evidence="8" type="ORF">DOK76_01665</name>
</gene>
<organism evidence="8 9">
    <name type="scientific">Candidatus Vagococcus giribetii</name>
    <dbReference type="NCBI Taxonomy" id="2230876"/>
    <lineage>
        <taxon>Bacteria</taxon>
        <taxon>Bacillati</taxon>
        <taxon>Bacillota</taxon>
        <taxon>Bacilli</taxon>
        <taxon>Lactobacillales</taxon>
        <taxon>Enterococcaceae</taxon>
        <taxon>Vagococcus</taxon>
    </lineage>
</organism>
<sequence>MLTRSAIQLFPKAELHCHLDGSIRPESLQKIAQAQGMVISDDLTEVASHMKAPASCQNLEEYLACFDFVLPYLQTSLALEMAAFDVMEQAYLDGIVYIEIRFAPKLSMREGLSVVDTIEAVAKGIAKAEKEYPVHGNMLVIGMRHHDLSVVEHVFSEMNQRNHEKVVGIDLAGGEEDGYVPRYKETLQVATSEGAVQLTLHAGECGCVANIFAAVEAGATRVGHGIALTKDKQATRELADLAVCIEGCPTSNVQTRAITGYEAYPMREWLEAGVHFCINTDNKTVSGTTLTKEYDALRQAHQLTQEELRLLNQHAMMYSFADDRLKEELLAKITNYEFN</sequence>
<dbReference type="PANTHER" id="PTHR11409:SF43">
    <property type="entry name" value="ADENOSINE DEAMINASE"/>
    <property type="match status" value="1"/>
</dbReference>
<dbReference type="Pfam" id="PF00962">
    <property type="entry name" value="A_deaminase"/>
    <property type="match status" value="1"/>
</dbReference>
<dbReference type="InterPro" id="IPR032466">
    <property type="entry name" value="Metal_Hydrolase"/>
</dbReference>
<evidence type="ECO:0000313" key="9">
    <source>
        <dbReference type="Proteomes" id="UP000664857"/>
    </source>
</evidence>
<evidence type="ECO:0000256" key="6">
    <source>
        <dbReference type="ARBA" id="ARBA00022833"/>
    </source>
</evidence>
<keyword evidence="4" id="KW-0479">Metal-binding</keyword>